<evidence type="ECO:0008006" key="5">
    <source>
        <dbReference type="Google" id="ProtNLM"/>
    </source>
</evidence>
<keyword evidence="2" id="KW-0732">Signal</keyword>
<name>A0A5J5ESW8_9PEZI</name>
<gene>
    <name evidence="3" type="ORF">FN846DRAFT_891626</name>
</gene>
<feature type="region of interest" description="Disordered" evidence="1">
    <location>
        <begin position="54"/>
        <end position="131"/>
    </location>
</feature>
<evidence type="ECO:0000313" key="4">
    <source>
        <dbReference type="Proteomes" id="UP000326924"/>
    </source>
</evidence>
<protein>
    <recommendedName>
        <fullName evidence="5">t-SNARE coiled-coil homology domain-containing protein</fullName>
    </recommendedName>
</protein>
<feature type="compositionally biased region" description="Polar residues" evidence="1">
    <location>
        <begin position="122"/>
        <end position="131"/>
    </location>
</feature>
<comment type="caution">
    <text evidence="3">The sequence shown here is derived from an EMBL/GenBank/DDBJ whole genome shotgun (WGS) entry which is preliminary data.</text>
</comment>
<proteinExistence type="predicted"/>
<accession>A0A5J5ESW8</accession>
<feature type="chain" id="PRO_5023848596" description="t-SNARE coiled-coil homology domain-containing protein" evidence="2">
    <location>
        <begin position="32"/>
        <end position="213"/>
    </location>
</feature>
<feature type="signal peptide" evidence="2">
    <location>
        <begin position="1"/>
        <end position="31"/>
    </location>
</feature>
<evidence type="ECO:0000256" key="1">
    <source>
        <dbReference type="SAM" id="MobiDB-lite"/>
    </source>
</evidence>
<evidence type="ECO:0000256" key="2">
    <source>
        <dbReference type="SAM" id="SignalP"/>
    </source>
</evidence>
<dbReference type="OrthoDB" id="2289094at2759"/>
<feature type="compositionally biased region" description="Polar residues" evidence="1">
    <location>
        <begin position="93"/>
        <end position="108"/>
    </location>
</feature>
<reference evidence="3 4" key="1">
    <citation type="submission" date="2019-09" db="EMBL/GenBank/DDBJ databases">
        <title>Draft genome of the ectomycorrhizal ascomycete Sphaerosporella brunnea.</title>
        <authorList>
            <consortium name="DOE Joint Genome Institute"/>
            <person name="Benucci G.M."/>
            <person name="Marozzi G."/>
            <person name="Antonielli L."/>
            <person name="Sanchez S."/>
            <person name="Marco P."/>
            <person name="Wang X."/>
            <person name="Falini L.B."/>
            <person name="Barry K."/>
            <person name="Haridas S."/>
            <person name="Lipzen A."/>
            <person name="Labutti K."/>
            <person name="Grigoriev I.V."/>
            <person name="Murat C."/>
            <person name="Martin F."/>
            <person name="Albertini E."/>
            <person name="Donnini D."/>
            <person name="Bonito G."/>
        </authorList>
    </citation>
    <scope>NUCLEOTIDE SEQUENCE [LARGE SCALE GENOMIC DNA]</scope>
    <source>
        <strain evidence="3 4">Sb_GMNB300</strain>
    </source>
</reference>
<keyword evidence="4" id="KW-1185">Reference proteome</keyword>
<dbReference type="EMBL" id="VXIS01000137">
    <property type="protein sequence ID" value="KAA8902047.1"/>
    <property type="molecule type" value="Genomic_DNA"/>
</dbReference>
<dbReference type="AlphaFoldDB" id="A0A5J5ESW8"/>
<dbReference type="Proteomes" id="UP000326924">
    <property type="component" value="Unassembled WGS sequence"/>
</dbReference>
<organism evidence="3 4">
    <name type="scientific">Sphaerosporella brunnea</name>
    <dbReference type="NCBI Taxonomy" id="1250544"/>
    <lineage>
        <taxon>Eukaryota</taxon>
        <taxon>Fungi</taxon>
        <taxon>Dikarya</taxon>
        <taxon>Ascomycota</taxon>
        <taxon>Pezizomycotina</taxon>
        <taxon>Pezizomycetes</taxon>
        <taxon>Pezizales</taxon>
        <taxon>Pyronemataceae</taxon>
        <taxon>Sphaerosporella</taxon>
    </lineage>
</organism>
<sequence length="213" mass="23522">MTITGPRRNCNTVVAAKTLLAPYLLTPQVSGCPVCYQSSRDSCLWVTDQHDSLTQPYQQQPPVPKHFGQQLVGLGDQASTGDDGHTLHGARIQPSQGSLRNNEQQPARGNQGGHPQRYRRGSLSTTTHQQAVQLQKIETDHDKQIQSLNSTVHNMKTGDDKEIQTMKTDHDKEIQNINSKVQIIKTDHDREGRDVGAAVLGISTARRSVDTTQ</sequence>
<evidence type="ECO:0000313" key="3">
    <source>
        <dbReference type="EMBL" id="KAA8902047.1"/>
    </source>
</evidence>
<dbReference type="InParanoid" id="A0A5J5ESW8"/>